<sequence>MLMYHPAQDINHCLYRLILILKLSEKDSINIETYRVMDFYTLFPHLLKMIKPLPNELRSYREAFNNIKEPFEAIKNTKRVMFELENFQSICIQNLIAKGLLDKKSFKDGRLKINNENIPRSLKDSINNSKLSDECWFKAIINHLPDISFNGKKGLKARSGLMEFRYDLEKS</sequence>
<protein>
    <submittedName>
        <fullName evidence="1">Uncharacterized protein</fullName>
    </submittedName>
</protein>
<dbReference type="Pfam" id="PF20291">
    <property type="entry name" value="MC5"/>
    <property type="match status" value="1"/>
</dbReference>
<evidence type="ECO:0000313" key="2">
    <source>
        <dbReference type="Proteomes" id="UP000435323"/>
    </source>
</evidence>
<organism evidence="1 2">
    <name type="scientific">Aliivibrio fischeri</name>
    <name type="common">Vibrio fischeri</name>
    <dbReference type="NCBI Taxonomy" id="668"/>
    <lineage>
        <taxon>Bacteria</taxon>
        <taxon>Pseudomonadati</taxon>
        <taxon>Pseudomonadota</taxon>
        <taxon>Gammaproteobacteria</taxon>
        <taxon>Vibrionales</taxon>
        <taxon>Vibrionaceae</taxon>
        <taxon>Aliivibrio</taxon>
    </lineage>
</organism>
<dbReference type="Proteomes" id="UP000435323">
    <property type="component" value="Unassembled WGS sequence"/>
</dbReference>
<accession>A0A6N3YYF0</accession>
<evidence type="ECO:0000313" key="1">
    <source>
        <dbReference type="EMBL" id="MUK45608.1"/>
    </source>
</evidence>
<dbReference type="EMBL" id="WOBO01000008">
    <property type="protein sequence ID" value="MUK45608.1"/>
    <property type="molecule type" value="Genomic_DNA"/>
</dbReference>
<proteinExistence type="predicted"/>
<dbReference type="InterPro" id="IPR046901">
    <property type="entry name" value="ABC-3C_MC5"/>
</dbReference>
<comment type="caution">
    <text evidence="1">The sequence shown here is derived from an EMBL/GenBank/DDBJ whole genome shotgun (WGS) entry which is preliminary data.</text>
</comment>
<gene>
    <name evidence="1" type="ORF">GNP77_09465</name>
</gene>
<dbReference type="AlphaFoldDB" id="A0A6N3YYF0"/>
<dbReference type="RefSeq" id="WP_155657810.1">
    <property type="nucleotide sequence ID" value="NZ_WOBE01000023.1"/>
</dbReference>
<reference evidence="1 2" key="1">
    <citation type="submission" date="2019-11" db="EMBL/GenBank/DDBJ databases">
        <title>Using colonization assays and comparative genomics to discover symbiosis behaviors and factors in Vibrio fischeri.</title>
        <authorList>
            <person name="Bongrand C."/>
            <person name="Moriano-Gutierrez S."/>
            <person name="Arevalo P."/>
            <person name="Mcfall-Ngai M."/>
            <person name="Visick K."/>
            <person name="Polz M.F."/>
            <person name="Ruby E.G."/>
        </authorList>
    </citation>
    <scope>NUCLEOTIDE SEQUENCE [LARGE SCALE GENOMIC DNA]</scope>
    <source>
        <strain evidence="2">emors.3.2</strain>
    </source>
</reference>
<name>A0A6N3YYF0_ALIFS</name>